<dbReference type="SUPFAM" id="SSF53474">
    <property type="entry name" value="alpha/beta-Hydrolases"/>
    <property type="match status" value="1"/>
</dbReference>
<reference evidence="3" key="2">
    <citation type="submission" date="2023-05" db="EMBL/GenBank/DDBJ databases">
        <authorList>
            <consortium name="Lawrence Berkeley National Laboratory"/>
            <person name="Steindorff A."/>
            <person name="Hensen N."/>
            <person name="Bonometti L."/>
            <person name="Westerberg I."/>
            <person name="Brannstrom I.O."/>
            <person name="Guillou S."/>
            <person name="Cros-Aarteil S."/>
            <person name="Calhoun S."/>
            <person name="Haridas S."/>
            <person name="Kuo A."/>
            <person name="Mondo S."/>
            <person name="Pangilinan J."/>
            <person name="Riley R."/>
            <person name="Labutti K."/>
            <person name="Andreopoulos B."/>
            <person name="Lipzen A."/>
            <person name="Chen C."/>
            <person name="Yanf M."/>
            <person name="Daum C."/>
            <person name="Ng V."/>
            <person name="Clum A."/>
            <person name="Ohm R."/>
            <person name="Martin F."/>
            <person name="Silar P."/>
            <person name="Natvig D."/>
            <person name="Lalanne C."/>
            <person name="Gautier V."/>
            <person name="Ament-Velasquez S.L."/>
            <person name="Kruys A."/>
            <person name="Hutchinson M.I."/>
            <person name="Powell A.J."/>
            <person name="Barry K."/>
            <person name="Miller A.N."/>
            <person name="Grigoriev I.V."/>
            <person name="Debuchy R."/>
            <person name="Gladieux P."/>
            <person name="Thoren M.H."/>
            <person name="Johannesson H."/>
        </authorList>
    </citation>
    <scope>NUCLEOTIDE SEQUENCE</scope>
    <source>
        <strain evidence="3">CBS 359.72</strain>
    </source>
</reference>
<evidence type="ECO:0000256" key="1">
    <source>
        <dbReference type="SAM" id="SignalP"/>
    </source>
</evidence>
<evidence type="ECO:0000313" key="4">
    <source>
        <dbReference type="Proteomes" id="UP001303647"/>
    </source>
</evidence>
<protein>
    <submittedName>
        <fullName evidence="3">Alpha/beta hydrolase family-domain-containing protein</fullName>
    </submittedName>
</protein>
<dbReference type="PANTHER" id="PTHR37017:SF13">
    <property type="entry name" value="AB HYDROLASE-1 DOMAIN-CONTAINING PROTEIN"/>
    <property type="match status" value="1"/>
</dbReference>
<name>A0AAN7HL42_9PEZI</name>
<dbReference type="Proteomes" id="UP001303647">
    <property type="component" value="Unassembled WGS sequence"/>
</dbReference>
<dbReference type="InterPro" id="IPR029058">
    <property type="entry name" value="AB_hydrolase_fold"/>
</dbReference>
<feature type="signal peptide" evidence="1">
    <location>
        <begin position="1"/>
        <end position="33"/>
    </location>
</feature>
<keyword evidence="3" id="KW-0378">Hydrolase</keyword>
<accession>A0AAN7HL42</accession>
<evidence type="ECO:0000313" key="3">
    <source>
        <dbReference type="EMBL" id="KAK4249482.1"/>
    </source>
</evidence>
<reference evidence="3" key="1">
    <citation type="journal article" date="2023" name="Mol. Phylogenet. Evol.">
        <title>Genome-scale phylogeny and comparative genomics of the fungal order Sordariales.</title>
        <authorList>
            <person name="Hensen N."/>
            <person name="Bonometti L."/>
            <person name="Westerberg I."/>
            <person name="Brannstrom I.O."/>
            <person name="Guillou S."/>
            <person name="Cros-Aarteil S."/>
            <person name="Calhoun S."/>
            <person name="Haridas S."/>
            <person name="Kuo A."/>
            <person name="Mondo S."/>
            <person name="Pangilinan J."/>
            <person name="Riley R."/>
            <person name="LaButti K."/>
            <person name="Andreopoulos B."/>
            <person name="Lipzen A."/>
            <person name="Chen C."/>
            <person name="Yan M."/>
            <person name="Daum C."/>
            <person name="Ng V."/>
            <person name="Clum A."/>
            <person name="Steindorff A."/>
            <person name="Ohm R.A."/>
            <person name="Martin F."/>
            <person name="Silar P."/>
            <person name="Natvig D.O."/>
            <person name="Lalanne C."/>
            <person name="Gautier V."/>
            <person name="Ament-Velasquez S.L."/>
            <person name="Kruys A."/>
            <person name="Hutchinson M.I."/>
            <person name="Powell A.J."/>
            <person name="Barry K."/>
            <person name="Miller A.N."/>
            <person name="Grigoriev I.V."/>
            <person name="Debuchy R."/>
            <person name="Gladieux P."/>
            <person name="Hiltunen Thoren M."/>
            <person name="Johannesson H."/>
        </authorList>
    </citation>
    <scope>NUCLEOTIDE SEQUENCE</scope>
    <source>
        <strain evidence="3">CBS 359.72</strain>
    </source>
</reference>
<feature type="domain" description="AB hydrolase-1" evidence="2">
    <location>
        <begin position="47"/>
        <end position="261"/>
    </location>
</feature>
<evidence type="ECO:0000259" key="2">
    <source>
        <dbReference type="Pfam" id="PF12697"/>
    </source>
</evidence>
<dbReference type="EMBL" id="MU857623">
    <property type="protein sequence ID" value="KAK4249482.1"/>
    <property type="molecule type" value="Genomic_DNA"/>
</dbReference>
<feature type="chain" id="PRO_5043045249" evidence="1">
    <location>
        <begin position="34"/>
        <end position="271"/>
    </location>
</feature>
<dbReference type="PANTHER" id="PTHR37017">
    <property type="entry name" value="AB HYDROLASE-1 DOMAIN-CONTAINING PROTEIN-RELATED"/>
    <property type="match status" value="1"/>
</dbReference>
<comment type="caution">
    <text evidence="3">The sequence shown here is derived from an EMBL/GenBank/DDBJ whole genome shotgun (WGS) entry which is preliminary data.</text>
</comment>
<keyword evidence="4" id="KW-1185">Reference proteome</keyword>
<dbReference type="AlphaFoldDB" id="A0AAN7HL42"/>
<dbReference type="Pfam" id="PF12697">
    <property type="entry name" value="Abhydrolase_6"/>
    <property type="match status" value="1"/>
</dbReference>
<keyword evidence="1" id="KW-0732">Signal</keyword>
<gene>
    <name evidence="3" type="ORF">C7999DRAFT_39460</name>
</gene>
<dbReference type="GO" id="GO:0016787">
    <property type="term" value="F:hydrolase activity"/>
    <property type="evidence" value="ECO:0007669"/>
    <property type="project" value="UniProtKB-KW"/>
</dbReference>
<sequence>MWVQGPRFQAPPSTLILLLQVFVLALSAVPAMAAATKPTIVIFRSVLARAGYESHHVALPSVGGTELPLTGLAEDVAAVRDVVAPLADRGDDIVLLCHSSGGVVGSNAIEGYDIAARSAEGKVGGVIRIVYLSAFVLPKGQSPLNIMGGDLLQWMEQQGDRVTGDPNLMPVVGFNDLPADKQAFWAQQVTWTSVALFAAPSQFQPWTNGIPGAYIFERLDNALPYELQQDMAEQLQIGPDPRTATIESGHCGFLSMPERLLGALKQVTKEN</sequence>
<dbReference type="Gene3D" id="3.40.50.1820">
    <property type="entry name" value="alpha/beta hydrolase"/>
    <property type="match status" value="1"/>
</dbReference>
<dbReference type="InterPro" id="IPR052897">
    <property type="entry name" value="Sec-Metab_Biosynth_Hydrolase"/>
</dbReference>
<proteinExistence type="predicted"/>
<dbReference type="InterPro" id="IPR000073">
    <property type="entry name" value="AB_hydrolase_1"/>
</dbReference>
<organism evidence="3 4">
    <name type="scientific">Corynascus novoguineensis</name>
    <dbReference type="NCBI Taxonomy" id="1126955"/>
    <lineage>
        <taxon>Eukaryota</taxon>
        <taxon>Fungi</taxon>
        <taxon>Dikarya</taxon>
        <taxon>Ascomycota</taxon>
        <taxon>Pezizomycotina</taxon>
        <taxon>Sordariomycetes</taxon>
        <taxon>Sordariomycetidae</taxon>
        <taxon>Sordariales</taxon>
        <taxon>Chaetomiaceae</taxon>
        <taxon>Corynascus</taxon>
    </lineage>
</organism>